<dbReference type="RefSeq" id="WP_036158144.1">
    <property type="nucleotide sequence ID" value="NZ_AVCX01000001.1"/>
</dbReference>
<evidence type="ECO:0000313" key="2">
    <source>
        <dbReference type="EMBL" id="KGR81609.1"/>
    </source>
</evidence>
<keyword evidence="1" id="KW-0472">Membrane</keyword>
<dbReference type="eggNOG" id="ENOG50319VH">
    <property type="taxonomic scope" value="Bacteria"/>
</dbReference>
<sequence length="177" mass="20185">MKVKKRTVWFLTLVCLTAVISVYYLFEKPGDFSFTTIFTDDSLDGAILTGVDEAETTQTDSYAFEEFRLEMSNERSQLREQLTQKMASDEYTAEEKSAAFDEMNALIEQESNEAMLEMLVKSLGYSDALVRIDDKKVNVTVMSEEMSKQQANEIVHLVMTELDSSIQVSVDNSPKYY</sequence>
<protein>
    <submittedName>
        <fullName evidence="2">Stage III sporulation protein AH</fullName>
    </submittedName>
</protein>
<dbReference type="Pfam" id="PF12685">
    <property type="entry name" value="SpoIIIAH"/>
    <property type="match status" value="1"/>
</dbReference>
<dbReference type="OrthoDB" id="2939102at2"/>
<dbReference type="Gene3D" id="1.10.287.4300">
    <property type="entry name" value="Stage III sporulation protein AH-like"/>
    <property type="match status" value="1"/>
</dbReference>
<dbReference type="InterPro" id="IPR038503">
    <property type="entry name" value="SpoIIIAH_sf"/>
</dbReference>
<keyword evidence="3" id="KW-1185">Reference proteome</keyword>
<evidence type="ECO:0000256" key="1">
    <source>
        <dbReference type="SAM" id="Phobius"/>
    </source>
</evidence>
<organism evidence="2 3">
    <name type="scientific">Lysinibacillus odysseyi 34hs-1 = NBRC 100172</name>
    <dbReference type="NCBI Taxonomy" id="1220589"/>
    <lineage>
        <taxon>Bacteria</taxon>
        <taxon>Bacillati</taxon>
        <taxon>Bacillota</taxon>
        <taxon>Bacilli</taxon>
        <taxon>Bacillales</taxon>
        <taxon>Bacillaceae</taxon>
        <taxon>Lysinibacillus</taxon>
    </lineage>
</organism>
<keyword evidence="1" id="KW-1133">Transmembrane helix</keyword>
<dbReference type="EMBL" id="JPVP01000060">
    <property type="protein sequence ID" value="KGR81609.1"/>
    <property type="molecule type" value="Genomic_DNA"/>
</dbReference>
<comment type="caution">
    <text evidence="2">The sequence shown here is derived from an EMBL/GenBank/DDBJ whole genome shotgun (WGS) entry which is preliminary data.</text>
</comment>
<evidence type="ECO:0000313" key="3">
    <source>
        <dbReference type="Proteomes" id="UP000030437"/>
    </source>
</evidence>
<dbReference type="Proteomes" id="UP000030437">
    <property type="component" value="Unassembled WGS sequence"/>
</dbReference>
<dbReference type="STRING" id="1220589.CD32_19845"/>
<dbReference type="InterPro" id="IPR024232">
    <property type="entry name" value="SpoIIIAH"/>
</dbReference>
<gene>
    <name evidence="2" type="ORF">CD32_19845</name>
</gene>
<proteinExistence type="predicted"/>
<keyword evidence="1" id="KW-0812">Transmembrane</keyword>
<accession>A0A0A3IA42</accession>
<dbReference type="AlphaFoldDB" id="A0A0A3IA42"/>
<feature type="transmembrane region" description="Helical" evidence="1">
    <location>
        <begin position="7"/>
        <end position="26"/>
    </location>
</feature>
<name>A0A0A3IA42_9BACI</name>
<reference evidence="2 3" key="1">
    <citation type="submission" date="2014-02" db="EMBL/GenBank/DDBJ databases">
        <title>Draft genome sequence of Lysinibacillus odysseyi NBRC 100172.</title>
        <authorList>
            <person name="Zhang F."/>
            <person name="Wang G."/>
            <person name="Zhang L."/>
        </authorList>
    </citation>
    <scope>NUCLEOTIDE SEQUENCE [LARGE SCALE GENOMIC DNA]</scope>
    <source>
        <strain evidence="2 3">NBRC 100172</strain>
    </source>
</reference>